<name>A0A0D2GWH9_9EURO</name>
<keyword evidence="1" id="KW-0732">Signal</keyword>
<feature type="chain" id="PRO_5002242887" evidence="1">
    <location>
        <begin position="22"/>
        <end position="504"/>
    </location>
</feature>
<dbReference type="AlphaFoldDB" id="A0A0D2GWH9"/>
<feature type="signal peptide" evidence="1">
    <location>
        <begin position="1"/>
        <end position="21"/>
    </location>
</feature>
<reference evidence="2 3" key="1">
    <citation type="submission" date="2015-01" db="EMBL/GenBank/DDBJ databases">
        <title>The Genome Sequence of Fonsecaea multimorphosa CBS 102226.</title>
        <authorList>
            <consortium name="The Broad Institute Genomics Platform"/>
            <person name="Cuomo C."/>
            <person name="de Hoog S."/>
            <person name="Gorbushina A."/>
            <person name="Stielow B."/>
            <person name="Teixiera M."/>
            <person name="Abouelleil A."/>
            <person name="Chapman S.B."/>
            <person name="Priest M."/>
            <person name="Young S.K."/>
            <person name="Wortman J."/>
            <person name="Nusbaum C."/>
            <person name="Birren B."/>
        </authorList>
    </citation>
    <scope>NUCLEOTIDE SEQUENCE [LARGE SCALE GENOMIC DNA]</scope>
    <source>
        <strain evidence="2 3">CBS 102226</strain>
    </source>
</reference>
<dbReference type="PANTHER" id="PTHR35204:SF1">
    <property type="entry name" value="ENTEROTOXIN"/>
    <property type="match status" value="1"/>
</dbReference>
<proteinExistence type="predicted"/>
<evidence type="ECO:0000256" key="1">
    <source>
        <dbReference type="SAM" id="SignalP"/>
    </source>
</evidence>
<sequence length="504" mass="56379">MWPLWPVLVLVLLILPRAARTTALPPHQPVEAADQVPNANHVFNAIHSSMRQWGSSIYHNGMSLFPAMVPAGTQFYHGNPNMAPVPGLEWLAFEPEHAINFARKFHRPREAVHPQGGKGAEYADQPLLRGPKHRMSSSLLNAAQAIFGPVGERHEPEPDRPQPDPGWLHTYRTKEITPLLYIDGMSAGKCDMGTLDSQDILLLNATSEHGGMAQERERADGLCKLAHERWNGKVKGFIRMEAGFEIIMCSFSDTLDFVQSVRAGPFSPDDADSSTDNKGFGWGMWKWIKFVAARYDGIGGGRVRLDYDHFVTAYAYDLDLFTGETDLPRLKNLSPVALDRVRKDVDRMIDSWDPATTLNDKGSVDWQSVADMVVERYAGALKYLIGGTLTSAEDLFEELEVILRVFVDSDARNTTAEVNRCVAQFNPFESNALNSFAGRSIHTVTKKICETLFAAYNTNVTLSQSMENLRLLTEYLDWSVWKRCPQCAFNERIGSIHVVEIPVS</sequence>
<evidence type="ECO:0000313" key="3">
    <source>
        <dbReference type="Proteomes" id="UP000053411"/>
    </source>
</evidence>
<organism evidence="2 3">
    <name type="scientific">Fonsecaea multimorphosa CBS 102226</name>
    <dbReference type="NCBI Taxonomy" id="1442371"/>
    <lineage>
        <taxon>Eukaryota</taxon>
        <taxon>Fungi</taxon>
        <taxon>Dikarya</taxon>
        <taxon>Ascomycota</taxon>
        <taxon>Pezizomycotina</taxon>
        <taxon>Eurotiomycetes</taxon>
        <taxon>Chaetothyriomycetidae</taxon>
        <taxon>Chaetothyriales</taxon>
        <taxon>Herpotrichiellaceae</taxon>
        <taxon>Fonsecaea</taxon>
    </lineage>
</organism>
<dbReference type="VEuPathDB" id="FungiDB:Z520_10282"/>
<dbReference type="STRING" id="1442371.A0A0D2GWH9"/>
<gene>
    <name evidence="2" type="ORF">Z520_10282</name>
</gene>
<evidence type="ECO:0000313" key="2">
    <source>
        <dbReference type="EMBL" id="KIX93945.1"/>
    </source>
</evidence>
<dbReference type="InterPro" id="IPR038921">
    <property type="entry name" value="YOR389W-like"/>
</dbReference>
<dbReference type="EMBL" id="KN848090">
    <property type="protein sequence ID" value="KIX93945.1"/>
    <property type="molecule type" value="Genomic_DNA"/>
</dbReference>
<protein>
    <submittedName>
        <fullName evidence="2">Uncharacterized protein</fullName>
    </submittedName>
</protein>
<dbReference type="PANTHER" id="PTHR35204">
    <property type="entry name" value="YALI0A21131P"/>
    <property type="match status" value="1"/>
</dbReference>
<dbReference type="RefSeq" id="XP_016628068.1">
    <property type="nucleotide sequence ID" value="XM_016780775.1"/>
</dbReference>
<keyword evidence="3" id="KW-1185">Reference proteome</keyword>
<dbReference type="OrthoDB" id="10261782at2759"/>
<dbReference type="GeneID" id="27716028"/>
<dbReference type="Proteomes" id="UP000053411">
    <property type="component" value="Unassembled WGS sequence"/>
</dbReference>
<accession>A0A0D2GWH9</accession>